<feature type="transmembrane region" description="Helical" evidence="1">
    <location>
        <begin position="74"/>
        <end position="91"/>
    </location>
</feature>
<dbReference type="Pfam" id="PF03729">
    <property type="entry name" value="DUF308"/>
    <property type="match status" value="2"/>
</dbReference>
<keyword evidence="1" id="KW-1133">Transmembrane helix</keyword>
<name>A0A4P5P7Y2_9ENTE</name>
<reference evidence="3" key="1">
    <citation type="submission" date="2019-02" db="EMBL/GenBank/DDBJ databases">
        <title>Draft genome sequence of Enterococcus sp. Gos25-1.</title>
        <authorList>
            <person name="Tanaka N."/>
            <person name="Shiwa Y."/>
            <person name="Fujita N."/>
        </authorList>
    </citation>
    <scope>NUCLEOTIDE SEQUENCE [LARGE SCALE GENOMIC DNA]</scope>
    <source>
        <strain evidence="3">Gos25-1</strain>
    </source>
</reference>
<evidence type="ECO:0000313" key="2">
    <source>
        <dbReference type="EMBL" id="GCF93616.1"/>
    </source>
</evidence>
<dbReference type="OrthoDB" id="2301130at2"/>
<keyword evidence="3" id="KW-1185">Reference proteome</keyword>
<evidence type="ECO:0000256" key="1">
    <source>
        <dbReference type="SAM" id="Phobius"/>
    </source>
</evidence>
<keyword evidence="1" id="KW-0472">Membrane</keyword>
<gene>
    <name evidence="2" type="ORF">NRIC_15070</name>
</gene>
<feature type="transmembrane region" description="Helical" evidence="1">
    <location>
        <begin position="151"/>
        <end position="170"/>
    </location>
</feature>
<sequence length="174" mass="19986">MNQTWFSLRRSSRIKAVVHLVLGTAILLWPQSIFDFFSYILFFYMVAMGGVQLYRSSREQKIIEGVDFQRTGGIFLLVAAFFILIFARGIVSILPILFGLIILLFACTQAVQSWNARIRGFASTGQLIYSILMIIAGLSLLFNPFNSLMLLFRFFGFLLVTMSITEFNHFRQNR</sequence>
<feature type="transmembrane region" description="Helical" evidence="1">
    <location>
        <begin position="127"/>
        <end position="145"/>
    </location>
</feature>
<dbReference type="EMBL" id="BJCC01000012">
    <property type="protein sequence ID" value="GCF93616.1"/>
    <property type="molecule type" value="Genomic_DNA"/>
</dbReference>
<dbReference type="RefSeq" id="WP_146622072.1">
    <property type="nucleotide sequence ID" value="NZ_BJCC01000012.1"/>
</dbReference>
<keyword evidence="1" id="KW-0812">Transmembrane</keyword>
<accession>A0A4P5P7Y2</accession>
<evidence type="ECO:0000313" key="3">
    <source>
        <dbReference type="Proteomes" id="UP000290567"/>
    </source>
</evidence>
<dbReference type="Proteomes" id="UP000290567">
    <property type="component" value="Unassembled WGS sequence"/>
</dbReference>
<protein>
    <submittedName>
        <fullName evidence="2">Membrane protein</fullName>
    </submittedName>
</protein>
<organism evidence="2 3">
    <name type="scientific">Enterococcus florum</name>
    <dbReference type="NCBI Taxonomy" id="2480627"/>
    <lineage>
        <taxon>Bacteria</taxon>
        <taxon>Bacillati</taxon>
        <taxon>Bacillota</taxon>
        <taxon>Bacilli</taxon>
        <taxon>Lactobacillales</taxon>
        <taxon>Enterococcaceae</taxon>
        <taxon>Enterococcus</taxon>
    </lineage>
</organism>
<comment type="caution">
    <text evidence="2">The sequence shown here is derived from an EMBL/GenBank/DDBJ whole genome shotgun (WGS) entry which is preliminary data.</text>
</comment>
<dbReference type="InterPro" id="IPR005325">
    <property type="entry name" value="DUF308_memb"/>
</dbReference>
<proteinExistence type="predicted"/>
<dbReference type="AlphaFoldDB" id="A0A4P5P7Y2"/>